<dbReference type="RefSeq" id="WP_036198816.1">
    <property type="nucleotide sequence ID" value="NZ_AVCY01000012.1"/>
</dbReference>
<evidence type="ECO:0000313" key="3">
    <source>
        <dbReference type="Proteomes" id="UP000030408"/>
    </source>
</evidence>
<gene>
    <name evidence="2" type="ORF">CD33_05535</name>
</gene>
<dbReference type="AlphaFoldDB" id="A0A0A3HVZ9"/>
<dbReference type="eggNOG" id="ENOG502Z8SQ">
    <property type="taxonomic scope" value="Bacteria"/>
</dbReference>
<reference evidence="2 3" key="1">
    <citation type="submission" date="2014-02" db="EMBL/GenBank/DDBJ databases">
        <title>Draft genome sequence of Lysinibacillus sinduriensis JCM 15800.</title>
        <authorList>
            <person name="Zhang F."/>
            <person name="Wang G."/>
            <person name="Zhang L."/>
        </authorList>
    </citation>
    <scope>NUCLEOTIDE SEQUENCE [LARGE SCALE GENOMIC DNA]</scope>
    <source>
        <strain evidence="2 3">JCM 15800</strain>
    </source>
</reference>
<protein>
    <submittedName>
        <fullName evidence="2">Malate synthase</fullName>
    </submittedName>
</protein>
<feature type="coiled-coil region" evidence="1">
    <location>
        <begin position="62"/>
        <end position="99"/>
    </location>
</feature>
<dbReference type="EMBL" id="JPVO01000044">
    <property type="protein sequence ID" value="KGR76624.1"/>
    <property type="molecule type" value="Genomic_DNA"/>
</dbReference>
<proteinExistence type="predicted"/>
<comment type="caution">
    <text evidence="2">The sequence shown here is derived from an EMBL/GenBank/DDBJ whole genome shotgun (WGS) entry which is preliminary data.</text>
</comment>
<evidence type="ECO:0000256" key="1">
    <source>
        <dbReference type="SAM" id="Coils"/>
    </source>
</evidence>
<dbReference type="OrthoDB" id="2068443at2"/>
<keyword evidence="1" id="KW-0175">Coiled coil</keyword>
<accession>A0A0A3HVZ9</accession>
<organism evidence="2 3">
    <name type="scientific">Ureibacillus sinduriensis BLB-1 = JCM 15800</name>
    <dbReference type="NCBI Taxonomy" id="1384057"/>
    <lineage>
        <taxon>Bacteria</taxon>
        <taxon>Bacillati</taxon>
        <taxon>Bacillota</taxon>
        <taxon>Bacilli</taxon>
        <taxon>Bacillales</taxon>
        <taxon>Caryophanaceae</taxon>
        <taxon>Ureibacillus</taxon>
    </lineage>
</organism>
<dbReference type="Proteomes" id="UP000030408">
    <property type="component" value="Unassembled WGS sequence"/>
</dbReference>
<evidence type="ECO:0000313" key="2">
    <source>
        <dbReference type="EMBL" id="KGR76624.1"/>
    </source>
</evidence>
<name>A0A0A3HVZ9_9BACL</name>
<keyword evidence="3" id="KW-1185">Reference proteome</keyword>
<sequence length="284" mass="33792">MNLINKKVTHELFGIGSIVKHNHSSIEIKFASENKMFVFPDVFVKHLRIHDKSDGISLEKIIQKKEIERKEAEWNKEEDRKLQRKNQELRLKHEKLMKNHKLHSESQMVFWCDTEEHIKTFSEWRVFSGEIKSGNNKGKPNKAIRLHQNSAVLLTSIDSRMREKDRRILGVYMVNEDFIGKLCEDGYVPAHTKYKLQLTEQESDQLLFWEYYANEKSPDKMTWNTGKYRYFSNIWMAQILLDIIALKSDPKEREMAQQFFKYFCKMNQITANELTKPNGTLMRI</sequence>